<feature type="domain" description="Acyl-CoA oxidase/dehydrogenase middle" evidence="12">
    <location>
        <begin position="163"/>
        <end position="271"/>
    </location>
</feature>
<dbReference type="PANTHER" id="PTHR42803:SF1">
    <property type="entry name" value="BROAD-SPECIFICITY LINEAR ACYL-COA DEHYDROGENASE FADE5"/>
    <property type="match status" value="1"/>
</dbReference>
<sequence length="596" mass="65058">MPTYRAPLRDHRFVLNELLNVQQYNDIEGFSEATPDIVDAILEEGGKFCENVLHPLNRKGDEQGCKLRQDGEVVVPEGFAEAYTQFTEGGWTAISADPEFGGQGLPHYLGIAMSEMVTSTNMAFGMYPGLTSGAVHALAVGGSQEQKELYLPRMISGEWSGTMNLTEPHCGTDLGMLRTKAVPNGDGSYAITGQKIWISAGEHPMSRNIVHLVLARIEGAPEGVKGISLFVVPKFLPDEAGNPGERNAVKCGGLEEKMGIHGNATCVMNYDGAKGWLVGEENKGLKIMFIMMNQARLGVGMQGLALAETAYQYSLDFAKDRLQGRSLTGPKNPDGPADPIIVHPDVRRMLLDQKCFVEGARALTFWTALQGDLEEKHPDEAVRERASDYMALLTPIVKAYLTDKGYESVSNGLQVHGGSGFTREWGIEQLLRDARITLIYEGTNGIQALDLVGRKLAMKGMRPINTFFAELDAFVAENQGGGELEPFVKGLAETKAKLQKATNWLVEKGLENFDNAGAASTEYLHLFGLTCFAYMWAKMAKVSVQKLGQDAADPIYDAKLKIGRYFLARWVPQADAHLARIESGAEPLMALAAEAF</sequence>
<accession>A0A4S2GZH7</accession>
<comment type="cofactor">
    <cofactor evidence="1 10">
        <name>FAD</name>
        <dbReference type="ChEBI" id="CHEBI:57692"/>
    </cofactor>
</comment>
<evidence type="ECO:0000256" key="1">
    <source>
        <dbReference type="ARBA" id="ARBA00001974"/>
    </source>
</evidence>
<evidence type="ECO:0000256" key="7">
    <source>
        <dbReference type="ARBA" id="ARBA00058683"/>
    </source>
</evidence>
<dbReference type="Pfam" id="PF12806">
    <property type="entry name" value="Acyl-CoA_dh_C"/>
    <property type="match status" value="1"/>
</dbReference>
<evidence type="ECO:0000313" key="16">
    <source>
        <dbReference type="Proteomes" id="UP000308054"/>
    </source>
</evidence>
<evidence type="ECO:0000259" key="11">
    <source>
        <dbReference type="Pfam" id="PF00441"/>
    </source>
</evidence>
<organism evidence="15 16">
    <name type="scientific">Marinicauda algicola</name>
    <dbReference type="NCBI Taxonomy" id="2029849"/>
    <lineage>
        <taxon>Bacteria</taxon>
        <taxon>Pseudomonadati</taxon>
        <taxon>Pseudomonadota</taxon>
        <taxon>Alphaproteobacteria</taxon>
        <taxon>Maricaulales</taxon>
        <taxon>Maricaulaceae</taxon>
        <taxon>Marinicauda</taxon>
    </lineage>
</organism>
<proteinExistence type="inferred from homology"/>
<dbReference type="InterPro" id="IPR037069">
    <property type="entry name" value="AcylCoA_DH/ox_N_sf"/>
</dbReference>
<dbReference type="SUPFAM" id="SSF47203">
    <property type="entry name" value="Acyl-CoA dehydrogenase C-terminal domain-like"/>
    <property type="match status" value="1"/>
</dbReference>
<feature type="domain" description="Acetyl-CoA dehydrogenase-like C-terminal" evidence="14">
    <location>
        <begin position="467"/>
        <end position="591"/>
    </location>
</feature>
<evidence type="ECO:0000256" key="4">
    <source>
        <dbReference type="ARBA" id="ARBA00022827"/>
    </source>
</evidence>
<comment type="caution">
    <text evidence="15">The sequence shown here is derived from an EMBL/GenBank/DDBJ whole genome shotgun (WGS) entry which is preliminary data.</text>
</comment>
<keyword evidence="5 10" id="KW-0560">Oxidoreductase</keyword>
<dbReference type="EC" id="1.3.99.41" evidence="8"/>
<comment type="catalytic activity">
    <reaction evidence="6">
        <text>3-(methylsulfanyl)propanoyl-CoA + oxidized [electron-transfer flavoprotein] + H(+) = 3-(methylsulfanyl)acryloyl-CoA + reduced [electron-transfer flavoprotein]</text>
        <dbReference type="Rhea" id="RHEA:52612"/>
        <dbReference type="Rhea" id="RHEA-COMP:10685"/>
        <dbReference type="Rhea" id="RHEA-COMP:10686"/>
        <dbReference type="ChEBI" id="CHEBI:15378"/>
        <dbReference type="ChEBI" id="CHEBI:57692"/>
        <dbReference type="ChEBI" id="CHEBI:58307"/>
        <dbReference type="ChEBI" id="CHEBI:82815"/>
        <dbReference type="ChEBI" id="CHEBI:84994"/>
        <dbReference type="EC" id="1.3.99.41"/>
    </reaction>
    <physiologicalReaction direction="left-to-right" evidence="6">
        <dbReference type="Rhea" id="RHEA:52613"/>
    </physiologicalReaction>
</comment>
<dbReference type="PANTHER" id="PTHR42803">
    <property type="entry name" value="ACYL-COA DEHYDROGENASE"/>
    <property type="match status" value="1"/>
</dbReference>
<dbReference type="GO" id="GO:0016627">
    <property type="term" value="F:oxidoreductase activity, acting on the CH-CH group of donors"/>
    <property type="evidence" value="ECO:0007669"/>
    <property type="project" value="InterPro"/>
</dbReference>
<feature type="domain" description="Acyl-CoA dehydrogenase/oxidase C-terminal" evidence="11">
    <location>
        <begin position="282"/>
        <end position="451"/>
    </location>
</feature>
<gene>
    <name evidence="15" type="ORF">E5163_10395</name>
</gene>
<dbReference type="RefSeq" id="WP_135996077.1">
    <property type="nucleotide sequence ID" value="NZ_CP071057.1"/>
</dbReference>
<dbReference type="InterPro" id="IPR013786">
    <property type="entry name" value="AcylCoA_DH/ox_N"/>
</dbReference>
<keyword evidence="16" id="KW-1185">Reference proteome</keyword>
<evidence type="ECO:0000259" key="12">
    <source>
        <dbReference type="Pfam" id="PF02770"/>
    </source>
</evidence>
<evidence type="ECO:0000256" key="5">
    <source>
        <dbReference type="ARBA" id="ARBA00023002"/>
    </source>
</evidence>
<evidence type="ECO:0000313" key="15">
    <source>
        <dbReference type="EMBL" id="TGY88232.1"/>
    </source>
</evidence>
<keyword evidence="4 10" id="KW-0274">FAD</keyword>
<dbReference type="InterPro" id="IPR025878">
    <property type="entry name" value="Acyl-CoA_dh-like_C_dom"/>
</dbReference>
<dbReference type="OrthoDB" id="9807883at2"/>
<keyword evidence="3 10" id="KW-0285">Flavoprotein</keyword>
<dbReference type="InterPro" id="IPR036250">
    <property type="entry name" value="AcylCo_DH-like_C"/>
</dbReference>
<dbReference type="GO" id="GO:0050660">
    <property type="term" value="F:flavin adenine dinucleotide binding"/>
    <property type="evidence" value="ECO:0007669"/>
    <property type="project" value="InterPro"/>
</dbReference>
<dbReference type="Gene3D" id="1.20.140.10">
    <property type="entry name" value="Butyryl-CoA Dehydrogenase, subunit A, domain 3"/>
    <property type="match status" value="1"/>
</dbReference>
<evidence type="ECO:0000256" key="8">
    <source>
        <dbReference type="ARBA" id="ARBA00066694"/>
    </source>
</evidence>
<dbReference type="Gene3D" id="2.40.110.10">
    <property type="entry name" value="Butyryl-CoA Dehydrogenase, subunit A, domain 2"/>
    <property type="match status" value="1"/>
</dbReference>
<evidence type="ECO:0000256" key="9">
    <source>
        <dbReference type="ARBA" id="ARBA00069043"/>
    </source>
</evidence>
<dbReference type="AlphaFoldDB" id="A0A4S2GZH7"/>
<dbReference type="Pfam" id="PF00441">
    <property type="entry name" value="Acyl-CoA_dh_1"/>
    <property type="match status" value="1"/>
</dbReference>
<dbReference type="InterPro" id="IPR009100">
    <property type="entry name" value="AcylCoA_DH/oxidase_NM_dom_sf"/>
</dbReference>
<dbReference type="InterPro" id="IPR009075">
    <property type="entry name" value="AcylCo_DH/oxidase_C"/>
</dbReference>
<dbReference type="Proteomes" id="UP000308054">
    <property type="component" value="Unassembled WGS sequence"/>
</dbReference>
<reference evidence="15 16" key="1">
    <citation type="journal article" date="2017" name="Int. J. Syst. Evol. Microbiol.">
        <title>Marinicauda algicola sp. nov., isolated from a marine red alga Rhodosorus marinus.</title>
        <authorList>
            <person name="Jeong S.E."/>
            <person name="Jeon S.H."/>
            <person name="Chun B.H."/>
            <person name="Kim D.W."/>
            <person name="Jeon C.O."/>
        </authorList>
    </citation>
    <scope>NUCLEOTIDE SEQUENCE [LARGE SCALE GENOMIC DNA]</scope>
    <source>
        <strain evidence="15 16">JCM 31718</strain>
    </source>
</reference>
<protein>
    <recommendedName>
        <fullName evidence="9">3-methylmercaptopropionyl-CoA dehydrogenase</fullName>
        <ecNumber evidence="8">1.3.99.41</ecNumber>
    </recommendedName>
</protein>
<feature type="domain" description="Acyl-CoA dehydrogenase/oxidase N-terminal" evidence="13">
    <location>
        <begin position="43"/>
        <end position="158"/>
    </location>
</feature>
<evidence type="ECO:0000256" key="10">
    <source>
        <dbReference type="RuleBase" id="RU362125"/>
    </source>
</evidence>
<evidence type="ECO:0000256" key="2">
    <source>
        <dbReference type="ARBA" id="ARBA00009347"/>
    </source>
</evidence>
<dbReference type="InterPro" id="IPR052166">
    <property type="entry name" value="Diverse_Acyl-CoA_DH"/>
</dbReference>
<dbReference type="InterPro" id="IPR046373">
    <property type="entry name" value="Acyl-CoA_Oxase/DH_mid-dom_sf"/>
</dbReference>
<comment type="similarity">
    <text evidence="2 10">Belongs to the acyl-CoA dehydrogenase family.</text>
</comment>
<evidence type="ECO:0000256" key="3">
    <source>
        <dbReference type="ARBA" id="ARBA00022630"/>
    </source>
</evidence>
<dbReference type="Pfam" id="PF02771">
    <property type="entry name" value="Acyl-CoA_dh_N"/>
    <property type="match status" value="1"/>
</dbReference>
<evidence type="ECO:0000259" key="13">
    <source>
        <dbReference type="Pfam" id="PF02771"/>
    </source>
</evidence>
<dbReference type="Gene3D" id="1.10.540.10">
    <property type="entry name" value="Acyl-CoA dehydrogenase/oxidase, N-terminal domain"/>
    <property type="match status" value="1"/>
</dbReference>
<dbReference type="FunFam" id="2.40.110.10:FF:000031">
    <property type="entry name" value="Acyl-CoA dehydrogenase, putative"/>
    <property type="match status" value="1"/>
</dbReference>
<dbReference type="Pfam" id="PF02770">
    <property type="entry name" value="Acyl-CoA_dh_M"/>
    <property type="match status" value="1"/>
</dbReference>
<comment type="function">
    <text evidence="7">Involved in the assimilation of dimethylsulphoniopropionate (DMSP), an important compound in the fixation of carbon in marine phytoplankton, by mediating the conversion of 3-(methylthio)propanoyl-CoA (MMPA-CoA) to 3-(methylthio)acryloyl-CoA (MTA-CoA).</text>
</comment>
<evidence type="ECO:0000259" key="14">
    <source>
        <dbReference type="Pfam" id="PF12806"/>
    </source>
</evidence>
<dbReference type="EMBL" id="SRXW01000003">
    <property type="protein sequence ID" value="TGY88232.1"/>
    <property type="molecule type" value="Genomic_DNA"/>
</dbReference>
<dbReference type="SUPFAM" id="SSF56645">
    <property type="entry name" value="Acyl-CoA dehydrogenase NM domain-like"/>
    <property type="match status" value="1"/>
</dbReference>
<dbReference type="InterPro" id="IPR006091">
    <property type="entry name" value="Acyl-CoA_Oxase/DH_mid-dom"/>
</dbReference>
<evidence type="ECO:0000256" key="6">
    <source>
        <dbReference type="ARBA" id="ARBA00051388"/>
    </source>
</evidence>
<name>A0A4S2GZH7_9PROT</name>